<dbReference type="EMBL" id="DS480386">
    <property type="protein sequence ID" value="EDO18710.1"/>
    <property type="molecule type" value="Genomic_DNA"/>
</dbReference>
<name>A7TGE0_VANPO</name>
<dbReference type="GeneID" id="5547020"/>
<accession>A7TGE0</accession>
<dbReference type="RefSeq" id="XP_001646568.1">
    <property type="nucleotide sequence ID" value="XM_001646518.1"/>
</dbReference>
<dbReference type="FunCoup" id="A7TGE0">
    <property type="interactions" value="209"/>
</dbReference>
<dbReference type="KEGG" id="vpo:Kpol_1055p67"/>
<dbReference type="eggNOG" id="KOG4843">
    <property type="taxonomic scope" value="Eukaryota"/>
</dbReference>
<dbReference type="AlphaFoldDB" id="A7TGE0"/>
<dbReference type="PhylomeDB" id="A7TGE0"/>
<proteinExistence type="predicted"/>
<gene>
    <name evidence="1" type="ORF">Kpol_1055p67</name>
</gene>
<dbReference type="Pfam" id="PF08642">
    <property type="entry name" value="Rxt3"/>
    <property type="match status" value="1"/>
</dbReference>
<dbReference type="GO" id="GO:0033698">
    <property type="term" value="C:Rpd3L complex"/>
    <property type="evidence" value="ECO:0007669"/>
    <property type="project" value="EnsemblFungi"/>
</dbReference>
<evidence type="ECO:0000313" key="1">
    <source>
        <dbReference type="EMBL" id="EDO18710.1"/>
    </source>
</evidence>
<dbReference type="InParanoid" id="A7TGE0"/>
<dbReference type="GO" id="GO:0016479">
    <property type="term" value="P:negative regulation of transcription by RNA polymerase I"/>
    <property type="evidence" value="ECO:0007669"/>
    <property type="project" value="EnsemblFungi"/>
</dbReference>
<protein>
    <submittedName>
        <fullName evidence="1">Uncharacterized protein</fullName>
    </submittedName>
</protein>
<dbReference type="STRING" id="436907.A7TGE0"/>
<reference evidence="1 2" key="1">
    <citation type="journal article" date="2007" name="Proc. Natl. Acad. Sci. U.S.A.">
        <title>Independent sorting-out of thousands of duplicated gene pairs in two yeast species descended from a whole-genome duplication.</title>
        <authorList>
            <person name="Scannell D.R."/>
            <person name="Frank A.C."/>
            <person name="Conant G.C."/>
            <person name="Byrne K.P."/>
            <person name="Woolfit M."/>
            <person name="Wolfe K.H."/>
        </authorList>
    </citation>
    <scope>NUCLEOTIDE SEQUENCE [LARGE SCALE GENOMIC DNA]</scope>
    <source>
        <strain evidence="2">ATCC 22028 / DSM 70294 / BCRC 21397 / CBS 2163 / NBRC 10782 / NRRL Y-8283 / UCD 57-17</strain>
    </source>
</reference>
<evidence type="ECO:0000313" key="2">
    <source>
        <dbReference type="Proteomes" id="UP000000267"/>
    </source>
</evidence>
<dbReference type="OrthoDB" id="3596986at2759"/>
<sequence length="316" mass="36092">MTIYSADEVYRQNQSQIYNLQETILNSNKTAHMQQLKNKSNAVTKENNTKRSSMNYSIVDSTSVLKFVEGNYSSQRKNLGHLCYDPFKTGHFQKNIHNFIELPYPYNHQDLSLPKPFLPELGNDSINSLITIKISYEDLCLNENSIQERPRFLNNEIWGCQIYSDDSDPVLALRHCGFLAGHFPNSNNIHNNSNNVNSIAKRTPGNLSNNDSVHGILPPDDTPFDIELTIIMLPCLQYYPSVSQYGINSRQWGSPNEILMNNQEQDDSFFNFQSQITAPHDGLSYAIYDINVITRDVTTKNINSSPDNVDNLKTNW</sequence>
<organism evidence="2">
    <name type="scientific">Vanderwaltozyma polyspora (strain ATCC 22028 / DSM 70294 / BCRC 21397 / CBS 2163 / NBRC 10782 / NRRL Y-8283 / UCD 57-17)</name>
    <name type="common">Kluyveromyces polysporus</name>
    <dbReference type="NCBI Taxonomy" id="436907"/>
    <lineage>
        <taxon>Eukaryota</taxon>
        <taxon>Fungi</taxon>
        <taxon>Dikarya</taxon>
        <taxon>Ascomycota</taxon>
        <taxon>Saccharomycotina</taxon>
        <taxon>Saccharomycetes</taxon>
        <taxon>Saccharomycetales</taxon>
        <taxon>Saccharomycetaceae</taxon>
        <taxon>Vanderwaltozyma</taxon>
    </lineage>
</organism>
<dbReference type="Proteomes" id="UP000000267">
    <property type="component" value="Unassembled WGS sequence"/>
</dbReference>
<dbReference type="HOGENOM" id="CLU_947333_0_0_1"/>
<dbReference type="OMA" id="NNELWGC"/>
<keyword evidence="2" id="KW-1185">Reference proteome</keyword>
<dbReference type="InterPro" id="IPR013951">
    <property type="entry name" value="Rxt3"/>
</dbReference>